<dbReference type="EMBL" id="JACJVP010000025">
    <property type="protein sequence ID" value="MBB6672230.1"/>
    <property type="molecule type" value="Genomic_DNA"/>
</dbReference>
<sequence>MIAWSIADNEADRELGAKFLCRHGTELGLLYSWSTVMSSLSYAMEDNGFLIGRDRDGRVAAVLAHTVGTLDDGYRDLSKVEIHLLYLEEGRREGATLLSGLRAFVRHLLESPRETKEVVFFTPSNEENRRRFGKVATRVKTTEPPCGTLDYYAIPMDRLLRFDAG</sequence>
<dbReference type="AlphaFoldDB" id="A0A7X0RRJ5"/>
<organism evidence="1 2">
    <name type="scientific">Cohnella nanjingensis</name>
    <dbReference type="NCBI Taxonomy" id="1387779"/>
    <lineage>
        <taxon>Bacteria</taxon>
        <taxon>Bacillati</taxon>
        <taxon>Bacillota</taxon>
        <taxon>Bacilli</taxon>
        <taxon>Bacillales</taxon>
        <taxon>Paenibacillaceae</taxon>
        <taxon>Cohnella</taxon>
    </lineage>
</organism>
<evidence type="ECO:0008006" key="3">
    <source>
        <dbReference type="Google" id="ProtNLM"/>
    </source>
</evidence>
<dbReference type="Proteomes" id="UP000547209">
    <property type="component" value="Unassembled WGS sequence"/>
</dbReference>
<gene>
    <name evidence="1" type="ORF">H7C19_16235</name>
</gene>
<evidence type="ECO:0000313" key="1">
    <source>
        <dbReference type="EMBL" id="MBB6672230.1"/>
    </source>
</evidence>
<protein>
    <recommendedName>
        <fullName evidence="3">GNAT family N-acetyltransferase</fullName>
    </recommendedName>
</protein>
<proteinExistence type="predicted"/>
<reference evidence="1 2" key="1">
    <citation type="submission" date="2020-08" db="EMBL/GenBank/DDBJ databases">
        <title>Cohnella phylogeny.</title>
        <authorList>
            <person name="Dunlap C."/>
        </authorList>
    </citation>
    <scope>NUCLEOTIDE SEQUENCE [LARGE SCALE GENOMIC DNA]</scope>
    <source>
        <strain evidence="1 2">DSM 28246</strain>
    </source>
</reference>
<comment type="caution">
    <text evidence="1">The sequence shown here is derived from an EMBL/GenBank/DDBJ whole genome shotgun (WGS) entry which is preliminary data.</text>
</comment>
<name>A0A7X0RRJ5_9BACL</name>
<dbReference type="RefSeq" id="WP_185143696.1">
    <property type="nucleotide sequence ID" value="NZ_JACJVP010000025.1"/>
</dbReference>
<evidence type="ECO:0000313" key="2">
    <source>
        <dbReference type="Proteomes" id="UP000547209"/>
    </source>
</evidence>
<accession>A0A7X0RRJ5</accession>
<keyword evidence="2" id="KW-1185">Reference proteome</keyword>